<dbReference type="InterPro" id="IPR013529">
    <property type="entry name" value="Glyco_hydro_42_N"/>
</dbReference>
<dbReference type="FunFam" id="3.20.20.80:FF:000135">
    <property type="entry name" value="Beta-galactosidase, putative, bgl35A"/>
    <property type="match status" value="1"/>
</dbReference>
<dbReference type="InterPro" id="IPR017853">
    <property type="entry name" value="GH"/>
</dbReference>
<dbReference type="STRING" id="1163408.UU9_10597"/>
<evidence type="ECO:0000313" key="6">
    <source>
        <dbReference type="EMBL" id="EIL89086.1"/>
    </source>
</evidence>
<feature type="chain" id="PRO_5003695836" evidence="3">
    <location>
        <begin position="19"/>
        <end position="552"/>
    </location>
</feature>
<sequence length="552" mass="60470">MVNVAVVIILLLPGVALSAAPPDASMPHLAQRHGAIQLIVGGQPFLMRAGELENSSASSLPYLDTLWPRLEAMHFNAVIAPVYWNLIEPQQGRFDFSTVDGLIEGARAHDMRLVLLWFGSWKNSMSSYVPAWVKRGASRYPRARRSDGTPMEILSALDQANLQADSAAFVALMKHLKQTDGQRHTVVMVQVENEVGMIPEARDHGPLADAAFHAPVPKALTDYLSKHKENLAPELEAAWRAHGFKTGADWEDTFGAGERTDELFTAWTEGRYTGEVAAAGKAVYPLPMYVNAALIRPGKRPGEYPSGGPLPHLFDVWRAAAPAVDFLAPDIYFPNFTEWGEKYALRGEPFFIPETGRVSGAQMGANGLHAYAQWNAMGYSPYAPEFLSPHDARAVGQAYDVVEQLTPLILAHQGSGKMVGMLPRTHFDGSVDLEPQSFVFGDYKVVASFRKPGSTSIGAKVDADASATHGGLIIQVGPNDFWFAGTGITVYFEPSGKGRSAVGIESIWEGRFIDGRWIAGREMNGDDTNQGRHLSLPDDEFSIRRVTLYHYH</sequence>
<evidence type="ECO:0000256" key="3">
    <source>
        <dbReference type="SAM" id="SignalP"/>
    </source>
</evidence>
<feature type="domain" description="Glycoside hydrolase family 42 N-terminal" evidence="4">
    <location>
        <begin position="74"/>
        <end position="239"/>
    </location>
</feature>
<dbReference type="GO" id="GO:0005975">
    <property type="term" value="P:carbohydrate metabolic process"/>
    <property type="evidence" value="ECO:0007669"/>
    <property type="project" value="InterPro"/>
</dbReference>
<keyword evidence="2" id="KW-0326">Glycosidase</keyword>
<dbReference type="Gene3D" id="2.60.220.20">
    <property type="entry name" value="putative beta-Galactosidase from caulobacter crescentus"/>
    <property type="match status" value="1"/>
</dbReference>
<feature type="signal peptide" evidence="3">
    <location>
        <begin position="1"/>
        <end position="18"/>
    </location>
</feature>
<protein>
    <submittedName>
        <fullName evidence="6">Glycoside hydrolase family 42</fullName>
    </submittedName>
</protein>
<dbReference type="Gene3D" id="3.20.20.80">
    <property type="entry name" value="Glycosidases"/>
    <property type="match status" value="1"/>
</dbReference>
<keyword evidence="7" id="KW-1185">Reference proteome</keyword>
<keyword evidence="3" id="KW-0732">Signal</keyword>
<comment type="caution">
    <text evidence="6">The sequence shown here is derived from an EMBL/GenBank/DDBJ whole genome shotgun (WGS) entry which is preliminary data.</text>
</comment>
<reference evidence="6 7" key="1">
    <citation type="journal article" date="2012" name="J. Bacteriol.">
        <title>Genome sequences for six rhodanobacter strains, isolated from soils and the terrestrial subsurface, with variable denitrification capabilities.</title>
        <authorList>
            <person name="Kostka J.E."/>
            <person name="Green S.J."/>
            <person name="Rishishwar L."/>
            <person name="Prakash O."/>
            <person name="Katz L.S."/>
            <person name="Marino-Ramirez L."/>
            <person name="Jordan I.K."/>
            <person name="Munk C."/>
            <person name="Ivanova N."/>
            <person name="Mikhailova N."/>
            <person name="Watson D.B."/>
            <person name="Brown S.D."/>
            <person name="Palumbo A.V."/>
            <person name="Brooks S.C."/>
        </authorList>
    </citation>
    <scope>NUCLEOTIDE SEQUENCE [LARGE SCALE GENOMIC DNA]</scope>
    <source>
        <strain evidence="7">Jip2T</strain>
    </source>
</reference>
<dbReference type="Proteomes" id="UP000004210">
    <property type="component" value="Unassembled WGS sequence"/>
</dbReference>
<dbReference type="InterPro" id="IPR040719">
    <property type="entry name" value="DUF5597"/>
</dbReference>
<evidence type="ECO:0000259" key="5">
    <source>
        <dbReference type="Pfam" id="PF18120"/>
    </source>
</evidence>
<dbReference type="GO" id="GO:0004565">
    <property type="term" value="F:beta-galactosidase activity"/>
    <property type="evidence" value="ECO:0007669"/>
    <property type="project" value="InterPro"/>
</dbReference>
<proteinExistence type="predicted"/>
<dbReference type="GO" id="GO:0009341">
    <property type="term" value="C:beta-galactosidase complex"/>
    <property type="evidence" value="ECO:0007669"/>
    <property type="project" value="InterPro"/>
</dbReference>
<evidence type="ECO:0000259" key="4">
    <source>
        <dbReference type="Pfam" id="PF02449"/>
    </source>
</evidence>
<dbReference type="SUPFAM" id="SSF51445">
    <property type="entry name" value="(Trans)glycosidases"/>
    <property type="match status" value="1"/>
</dbReference>
<feature type="domain" description="DUF5597" evidence="5">
    <location>
        <begin position="396"/>
        <end position="534"/>
    </location>
</feature>
<evidence type="ECO:0000256" key="2">
    <source>
        <dbReference type="ARBA" id="ARBA00023295"/>
    </source>
</evidence>
<dbReference type="Pfam" id="PF18120">
    <property type="entry name" value="DUF5597"/>
    <property type="match status" value="1"/>
</dbReference>
<dbReference type="AlphaFoldDB" id="I4VPE5"/>
<organism evidence="6 7">
    <name type="scientific">Rhodanobacter fulvus Jip2</name>
    <dbReference type="NCBI Taxonomy" id="1163408"/>
    <lineage>
        <taxon>Bacteria</taxon>
        <taxon>Pseudomonadati</taxon>
        <taxon>Pseudomonadota</taxon>
        <taxon>Gammaproteobacteria</taxon>
        <taxon>Lysobacterales</taxon>
        <taxon>Rhodanobacteraceae</taxon>
        <taxon>Rhodanobacter</taxon>
    </lineage>
</organism>
<dbReference type="eggNOG" id="COG1874">
    <property type="taxonomic scope" value="Bacteria"/>
</dbReference>
<name>I4VPE5_9GAMM</name>
<gene>
    <name evidence="6" type="ORF">UU9_10597</name>
</gene>
<evidence type="ECO:0000256" key="1">
    <source>
        <dbReference type="ARBA" id="ARBA00022801"/>
    </source>
</evidence>
<keyword evidence="1 6" id="KW-0378">Hydrolase</keyword>
<dbReference type="EMBL" id="AJXU01000042">
    <property type="protein sequence ID" value="EIL89086.1"/>
    <property type="molecule type" value="Genomic_DNA"/>
</dbReference>
<evidence type="ECO:0000313" key="7">
    <source>
        <dbReference type="Proteomes" id="UP000004210"/>
    </source>
</evidence>
<dbReference type="Pfam" id="PF02449">
    <property type="entry name" value="Glyco_hydro_42"/>
    <property type="match status" value="1"/>
</dbReference>
<accession>I4VPE5</accession>
<dbReference type="PATRIC" id="fig|1163408.3.peg.2174"/>